<evidence type="ECO:0000313" key="10">
    <source>
        <dbReference type="WBParaSite" id="sdigi.contig21.g1829.t1"/>
    </source>
</evidence>
<dbReference type="Gene3D" id="4.10.280.10">
    <property type="entry name" value="Helix-loop-helix DNA-binding domain"/>
    <property type="match status" value="1"/>
</dbReference>
<sequence>MIESHPVKKNRRDKEVETKGREIVPSAVHTQTFQASILASYCSGFKTKRGPEDESPSYHTGSSEPPNDLISPPMGGSIDTTDRRLRRQIANCNERRRMQSINAGFQSLKLLLPRRDGEKLSKAAILQHTVELIQTLRAEKMKLIEEKETVINAKKRKIQDENMRERGVIGELTAALEHERRLRHLYERMFNLWTNSPVLSQFLAKPNTSVINPAIALQNVVPPILQTRGFTGIYMNFDFKCQENLLLRRLLCKVLYYLPSQAAPSSNDGVLPPALLIDNLLTNARISNNSCGTGSDNASGGAGQLQTTSFDLNMFTGNLVSETAVSAIAADNEARFIDDRKPSPSQIQSAAIGDLLAQPSPFLFNSLENASGANLNSNFYTILEAIRQLEESSSTFNGSTSTSTVNQQQQQQQPNVLRYREYRTESPNDLGNLEATFAYSLL</sequence>
<evidence type="ECO:0000256" key="5">
    <source>
        <dbReference type="ARBA" id="ARBA00023242"/>
    </source>
</evidence>
<dbReference type="GO" id="GO:0046983">
    <property type="term" value="F:protein dimerization activity"/>
    <property type="evidence" value="ECO:0007669"/>
    <property type="project" value="InterPro"/>
</dbReference>
<dbReference type="GO" id="GO:0005634">
    <property type="term" value="C:nucleus"/>
    <property type="evidence" value="ECO:0007669"/>
    <property type="project" value="UniProtKB-SubCell"/>
</dbReference>
<feature type="region of interest" description="Disordered" evidence="7">
    <location>
        <begin position="394"/>
        <end position="416"/>
    </location>
</feature>
<proteinExistence type="predicted"/>
<name>A0A915PP97_9BILA</name>
<keyword evidence="5" id="KW-0539">Nucleus</keyword>
<evidence type="ECO:0000256" key="2">
    <source>
        <dbReference type="ARBA" id="ARBA00023015"/>
    </source>
</evidence>
<organism evidence="9 10">
    <name type="scientific">Setaria digitata</name>
    <dbReference type="NCBI Taxonomy" id="48799"/>
    <lineage>
        <taxon>Eukaryota</taxon>
        <taxon>Metazoa</taxon>
        <taxon>Ecdysozoa</taxon>
        <taxon>Nematoda</taxon>
        <taxon>Chromadorea</taxon>
        <taxon>Rhabditida</taxon>
        <taxon>Spirurina</taxon>
        <taxon>Spiruromorpha</taxon>
        <taxon>Filarioidea</taxon>
        <taxon>Setariidae</taxon>
        <taxon>Setaria</taxon>
    </lineage>
</organism>
<feature type="compositionally biased region" description="Low complexity" evidence="7">
    <location>
        <begin position="394"/>
        <end position="413"/>
    </location>
</feature>
<evidence type="ECO:0000256" key="4">
    <source>
        <dbReference type="ARBA" id="ARBA00023163"/>
    </source>
</evidence>
<feature type="region of interest" description="Disordered" evidence="7">
    <location>
        <begin position="1"/>
        <end position="22"/>
    </location>
</feature>
<protein>
    <submittedName>
        <fullName evidence="10">BHLH domain-containing protein</fullName>
    </submittedName>
</protein>
<dbReference type="PROSITE" id="PS50888">
    <property type="entry name" value="BHLH"/>
    <property type="match status" value="1"/>
</dbReference>
<evidence type="ECO:0000256" key="6">
    <source>
        <dbReference type="SAM" id="Coils"/>
    </source>
</evidence>
<dbReference type="GO" id="GO:0000981">
    <property type="term" value="F:DNA-binding transcription factor activity, RNA polymerase II-specific"/>
    <property type="evidence" value="ECO:0007669"/>
    <property type="project" value="TreeGrafter"/>
</dbReference>
<feature type="coiled-coil region" evidence="6">
    <location>
        <begin position="126"/>
        <end position="164"/>
    </location>
</feature>
<evidence type="ECO:0000256" key="1">
    <source>
        <dbReference type="ARBA" id="ARBA00004123"/>
    </source>
</evidence>
<evidence type="ECO:0000313" key="9">
    <source>
        <dbReference type="Proteomes" id="UP000887581"/>
    </source>
</evidence>
<feature type="compositionally biased region" description="Basic and acidic residues" evidence="7">
    <location>
        <begin position="12"/>
        <end position="22"/>
    </location>
</feature>
<dbReference type="Pfam" id="PF00010">
    <property type="entry name" value="HLH"/>
    <property type="match status" value="1"/>
</dbReference>
<accession>A0A915PP97</accession>
<evidence type="ECO:0000256" key="3">
    <source>
        <dbReference type="ARBA" id="ARBA00023125"/>
    </source>
</evidence>
<feature type="domain" description="BHLH" evidence="8">
    <location>
        <begin position="85"/>
        <end position="136"/>
    </location>
</feature>
<dbReference type="WBParaSite" id="sdigi.contig21.g1829.t1">
    <property type="protein sequence ID" value="sdigi.contig21.g1829.t1"/>
    <property type="gene ID" value="sdigi.contig21.g1829"/>
</dbReference>
<dbReference type="InterPro" id="IPR011598">
    <property type="entry name" value="bHLH_dom"/>
</dbReference>
<comment type="subcellular location">
    <subcellularLocation>
        <location evidence="1">Nucleus</location>
    </subcellularLocation>
</comment>
<dbReference type="GO" id="GO:0000978">
    <property type="term" value="F:RNA polymerase II cis-regulatory region sequence-specific DNA binding"/>
    <property type="evidence" value="ECO:0007669"/>
    <property type="project" value="TreeGrafter"/>
</dbReference>
<dbReference type="SMART" id="SM00353">
    <property type="entry name" value="HLH"/>
    <property type="match status" value="1"/>
</dbReference>
<evidence type="ECO:0000256" key="7">
    <source>
        <dbReference type="SAM" id="MobiDB-lite"/>
    </source>
</evidence>
<dbReference type="CDD" id="cd11419">
    <property type="entry name" value="bHLHzip_TFAP4"/>
    <property type="match status" value="1"/>
</dbReference>
<keyword evidence="2" id="KW-0805">Transcription regulation</keyword>
<dbReference type="PANTHER" id="PTHR15741">
    <property type="entry name" value="BASIC HELIX-LOOP-HELIX ZIP TRANSCRIPTION FACTOR"/>
    <property type="match status" value="1"/>
</dbReference>
<reference evidence="10" key="1">
    <citation type="submission" date="2022-11" db="UniProtKB">
        <authorList>
            <consortium name="WormBaseParasite"/>
        </authorList>
    </citation>
    <scope>IDENTIFICATION</scope>
</reference>
<keyword evidence="6" id="KW-0175">Coiled coil</keyword>
<dbReference type="InterPro" id="IPR036638">
    <property type="entry name" value="HLH_DNA-bd_sf"/>
</dbReference>
<keyword evidence="3" id="KW-0238">DNA-binding</keyword>
<dbReference type="Proteomes" id="UP000887581">
    <property type="component" value="Unplaced"/>
</dbReference>
<feature type="region of interest" description="Disordered" evidence="7">
    <location>
        <begin position="48"/>
        <end position="81"/>
    </location>
</feature>
<keyword evidence="4" id="KW-0804">Transcription</keyword>
<evidence type="ECO:0000259" key="8">
    <source>
        <dbReference type="PROSITE" id="PS50888"/>
    </source>
</evidence>
<dbReference type="InterPro" id="IPR052207">
    <property type="entry name" value="Max-like/E-box_TFs"/>
</dbReference>
<dbReference type="PANTHER" id="PTHR15741:SF27">
    <property type="entry name" value="TRANSCRIPTION FACTOR AP-4"/>
    <property type="match status" value="1"/>
</dbReference>
<dbReference type="AlphaFoldDB" id="A0A915PP97"/>
<dbReference type="SUPFAM" id="SSF47459">
    <property type="entry name" value="HLH, helix-loop-helix DNA-binding domain"/>
    <property type="match status" value="1"/>
</dbReference>
<keyword evidence="9" id="KW-1185">Reference proteome</keyword>